<sequence length="570" mass="63576">MQEVIFLLFRRMRAPLLVLILAYAVAIIGLVLVPGQDDQGNPWRMDFFHAFYVVTYTSPTIGFGEIPYEFTAAQRLWMMFAIYATVFAWLYAIGSLLAILQDPAFRRVVSISNFRRGVRRISEPFYIVCGYGEGGSLLVRALTDEGIKPVVVDRDQGRIDMLKVEGLAREVPGIQADASDPEVLVMAGLRRRECAGVIAVSRLEQDNLSTAIAAKLLAPRVTVICRARYRDTEANLASFGTDRIINPFERFADRFALALRAPAMYLLYAWLTGIEHQPVARPLVPPRGTWVLCGFGRFGKALRERLHREGQHVVVVEARPRETGAAVGTVAGRGTEAETLERAEIRQADGIIAGTDNDPDNLSIILTARQLNPNLFTVARQNRDSNRAIFEAADLDLTVNPSTILTREVLGVINTPLLARFLERAVEQDEDWANVLISRISAVTGEDLPETWTLDILPDTAPAVLEAIAEGERLCLRHLLTDFRQREEWLPAIPLLLCRGATEWLLPGLDTALHPGDRILFCGRGAVGGYMEWILTDQKVLAYVATGKDRPGGWLWQWLEQRREARGGQP</sequence>
<gene>
    <name evidence="6" type="ORF">SAMN05661077_1100</name>
</gene>
<dbReference type="PANTHER" id="PTHR43833:SF5">
    <property type="entry name" value="TRK SYSTEM POTASSIUM UPTAKE PROTEIN TRKA"/>
    <property type="match status" value="1"/>
</dbReference>
<dbReference type="Gene3D" id="1.10.287.70">
    <property type="match status" value="1"/>
</dbReference>
<organism evidence="6 7">
    <name type="scientific">Thiohalorhabdus denitrificans</name>
    <dbReference type="NCBI Taxonomy" id="381306"/>
    <lineage>
        <taxon>Bacteria</taxon>
        <taxon>Pseudomonadati</taxon>
        <taxon>Pseudomonadota</taxon>
        <taxon>Gammaproteobacteria</taxon>
        <taxon>Thiohalorhabdales</taxon>
        <taxon>Thiohalorhabdaceae</taxon>
        <taxon>Thiohalorhabdus</taxon>
    </lineage>
</organism>
<evidence type="ECO:0000313" key="6">
    <source>
        <dbReference type="EMBL" id="SCY03086.1"/>
    </source>
</evidence>
<feature type="transmembrane region" description="Helical" evidence="4">
    <location>
        <begin position="76"/>
        <end position="100"/>
    </location>
</feature>
<keyword evidence="2" id="KW-0813">Transport</keyword>
<dbReference type="GO" id="GO:0005886">
    <property type="term" value="C:plasma membrane"/>
    <property type="evidence" value="ECO:0007669"/>
    <property type="project" value="UniProtKB-SubCell"/>
</dbReference>
<feature type="domain" description="RCK N-terminal" evidence="5">
    <location>
        <begin position="287"/>
        <end position="403"/>
    </location>
</feature>
<feature type="domain" description="RCK N-terminal" evidence="5">
    <location>
        <begin position="123"/>
        <end position="245"/>
    </location>
</feature>
<accession>A0A0P9EAT1</accession>
<dbReference type="SUPFAM" id="SSF81324">
    <property type="entry name" value="Voltage-gated potassium channels"/>
    <property type="match status" value="1"/>
</dbReference>
<dbReference type="InterPro" id="IPR050721">
    <property type="entry name" value="Trk_Ktr_HKT_K-transport"/>
</dbReference>
<proteinExistence type="predicted"/>
<dbReference type="AlphaFoldDB" id="A0A0P9EAT1"/>
<dbReference type="GO" id="GO:0006813">
    <property type="term" value="P:potassium ion transport"/>
    <property type="evidence" value="ECO:0007669"/>
    <property type="project" value="InterPro"/>
</dbReference>
<evidence type="ECO:0000256" key="1">
    <source>
        <dbReference type="ARBA" id="ARBA00004651"/>
    </source>
</evidence>
<reference evidence="7" key="1">
    <citation type="submission" date="2016-10" db="EMBL/GenBank/DDBJ databases">
        <authorList>
            <person name="Varghese N."/>
        </authorList>
    </citation>
    <scope>NUCLEOTIDE SEQUENCE [LARGE SCALE GENOMIC DNA]</scope>
    <source>
        <strain evidence="7">HL 19</strain>
    </source>
</reference>
<dbReference type="PATRIC" id="fig|381306.5.peg.683"/>
<keyword evidence="4" id="KW-1133">Transmembrane helix</keyword>
<evidence type="ECO:0000259" key="5">
    <source>
        <dbReference type="PROSITE" id="PS51201"/>
    </source>
</evidence>
<dbReference type="OrthoDB" id="9781411at2"/>
<keyword evidence="4" id="KW-0812">Transmembrane</keyword>
<dbReference type="Pfam" id="PF07885">
    <property type="entry name" value="Ion_trans_2"/>
    <property type="match status" value="1"/>
</dbReference>
<dbReference type="STRING" id="381306.AN478_09695"/>
<dbReference type="PANTHER" id="PTHR43833">
    <property type="entry name" value="POTASSIUM CHANNEL PROTEIN 2-RELATED-RELATED"/>
    <property type="match status" value="1"/>
</dbReference>
<comment type="subcellular location">
    <subcellularLocation>
        <location evidence="1">Cell membrane</location>
        <topology evidence="1">Multi-pass membrane protein</topology>
    </subcellularLocation>
</comment>
<dbReference type="RefSeq" id="WP_054966420.1">
    <property type="nucleotide sequence ID" value="NZ_FMUN01000002.1"/>
</dbReference>
<evidence type="ECO:0000256" key="4">
    <source>
        <dbReference type="SAM" id="Phobius"/>
    </source>
</evidence>
<dbReference type="InterPro" id="IPR036291">
    <property type="entry name" value="NAD(P)-bd_dom_sf"/>
</dbReference>
<dbReference type="InterPro" id="IPR003148">
    <property type="entry name" value="RCK_N"/>
</dbReference>
<dbReference type="PROSITE" id="PS51201">
    <property type="entry name" value="RCK_N"/>
    <property type="match status" value="2"/>
</dbReference>
<evidence type="ECO:0000256" key="2">
    <source>
        <dbReference type="ARBA" id="ARBA00022448"/>
    </source>
</evidence>
<keyword evidence="7" id="KW-1185">Reference proteome</keyword>
<evidence type="ECO:0000256" key="3">
    <source>
        <dbReference type="ARBA" id="ARBA00023065"/>
    </source>
</evidence>
<evidence type="ECO:0000313" key="7">
    <source>
        <dbReference type="Proteomes" id="UP000183104"/>
    </source>
</evidence>
<feature type="transmembrane region" description="Helical" evidence="4">
    <location>
        <begin position="16"/>
        <end position="35"/>
    </location>
</feature>
<keyword evidence="4" id="KW-0472">Membrane</keyword>
<dbReference type="InterPro" id="IPR013099">
    <property type="entry name" value="K_chnl_dom"/>
</dbReference>
<dbReference type="SUPFAM" id="SSF51735">
    <property type="entry name" value="NAD(P)-binding Rossmann-fold domains"/>
    <property type="match status" value="2"/>
</dbReference>
<dbReference type="Gene3D" id="3.40.50.720">
    <property type="entry name" value="NAD(P)-binding Rossmann-like Domain"/>
    <property type="match status" value="2"/>
</dbReference>
<dbReference type="Pfam" id="PF02254">
    <property type="entry name" value="TrkA_N"/>
    <property type="match status" value="2"/>
</dbReference>
<dbReference type="EMBL" id="FMUN01000002">
    <property type="protein sequence ID" value="SCY03086.1"/>
    <property type="molecule type" value="Genomic_DNA"/>
</dbReference>
<name>A0A0P9EAT1_9GAMM</name>
<dbReference type="Proteomes" id="UP000183104">
    <property type="component" value="Unassembled WGS sequence"/>
</dbReference>
<feature type="transmembrane region" description="Helical" evidence="4">
    <location>
        <begin position="47"/>
        <end position="64"/>
    </location>
</feature>
<protein>
    <submittedName>
        <fullName evidence="6">Trk K+ transport system, NAD-binding component</fullName>
    </submittedName>
</protein>
<keyword evidence="3" id="KW-0406">Ion transport</keyword>